<protein>
    <submittedName>
        <fullName evidence="6">DNA-binding transcriptional LysR family regulator</fullName>
    </submittedName>
</protein>
<dbReference type="PROSITE" id="PS50931">
    <property type="entry name" value="HTH_LYSR"/>
    <property type="match status" value="1"/>
</dbReference>
<dbReference type="PANTHER" id="PTHR30346:SF29">
    <property type="entry name" value="LYSR SUBSTRATE-BINDING"/>
    <property type="match status" value="1"/>
</dbReference>
<evidence type="ECO:0000256" key="2">
    <source>
        <dbReference type="ARBA" id="ARBA00023015"/>
    </source>
</evidence>
<dbReference type="Pfam" id="PF00126">
    <property type="entry name" value="HTH_1"/>
    <property type="match status" value="1"/>
</dbReference>
<dbReference type="Gene3D" id="1.10.10.10">
    <property type="entry name" value="Winged helix-like DNA-binding domain superfamily/Winged helix DNA-binding domain"/>
    <property type="match status" value="1"/>
</dbReference>
<organism evidence="6 7">
    <name type="scientific">Pseudonocardia parietis</name>
    <dbReference type="NCBI Taxonomy" id="570936"/>
    <lineage>
        <taxon>Bacteria</taxon>
        <taxon>Bacillati</taxon>
        <taxon>Actinomycetota</taxon>
        <taxon>Actinomycetes</taxon>
        <taxon>Pseudonocardiales</taxon>
        <taxon>Pseudonocardiaceae</taxon>
        <taxon>Pseudonocardia</taxon>
    </lineage>
</organism>
<keyword evidence="3 6" id="KW-0238">DNA-binding</keyword>
<dbReference type="CDD" id="cd08423">
    <property type="entry name" value="PBP2_LTTR_like_6"/>
    <property type="match status" value="1"/>
</dbReference>
<dbReference type="Proteomes" id="UP001519295">
    <property type="component" value="Unassembled WGS sequence"/>
</dbReference>
<keyword evidence="4" id="KW-0804">Transcription</keyword>
<name>A0ABS4W0L9_9PSEU</name>
<proteinExistence type="inferred from homology"/>
<dbReference type="Gene3D" id="3.40.190.10">
    <property type="entry name" value="Periplasmic binding protein-like II"/>
    <property type="match status" value="2"/>
</dbReference>
<dbReference type="EMBL" id="JAGINU010000001">
    <property type="protein sequence ID" value="MBP2369709.1"/>
    <property type="molecule type" value="Genomic_DNA"/>
</dbReference>
<dbReference type="InterPro" id="IPR036390">
    <property type="entry name" value="WH_DNA-bd_sf"/>
</dbReference>
<comment type="caution">
    <text evidence="6">The sequence shown here is derived from an EMBL/GenBank/DDBJ whole genome shotgun (WGS) entry which is preliminary data.</text>
</comment>
<comment type="similarity">
    <text evidence="1">Belongs to the LysR transcriptional regulatory family.</text>
</comment>
<reference evidence="6 7" key="1">
    <citation type="submission" date="2021-03" db="EMBL/GenBank/DDBJ databases">
        <title>Sequencing the genomes of 1000 actinobacteria strains.</title>
        <authorList>
            <person name="Klenk H.-P."/>
        </authorList>
    </citation>
    <scope>NUCLEOTIDE SEQUENCE [LARGE SCALE GENOMIC DNA]</scope>
    <source>
        <strain evidence="6 7">DSM 45256</strain>
    </source>
</reference>
<feature type="domain" description="HTH lysR-type" evidence="5">
    <location>
        <begin position="2"/>
        <end position="59"/>
    </location>
</feature>
<sequence length="314" mass="33852">MVDLRRLGVLRAVAHYGTVTAAAQALHLTPSAASQQVRTLARELGVLLLEPDGRRVRLTAAARDLLVHADAIEERWQLAQSELRRHDERLAGTIRLCGVPTAVSTLLAPTVVALAHDHPTLSVALLECEPDVAFDRVFSGESDLAVIDATPASPPLNDRRFEQRSLLVDPFELLVPAGHPLAHSDAVSLIDAAAEQWILGLPETSYRQHTLSACNAAGFTPRIAHETREWSVSATLVAHGLGVALVPRLARLPGGLDVVRRRLDGTPLPVCRFMTCTRRGGRSDHRLQAVLTRLAAVAETLTSDAGGIEEDRAS</sequence>
<evidence type="ECO:0000259" key="5">
    <source>
        <dbReference type="PROSITE" id="PS50931"/>
    </source>
</evidence>
<accession>A0ABS4W0L9</accession>
<evidence type="ECO:0000313" key="7">
    <source>
        <dbReference type="Proteomes" id="UP001519295"/>
    </source>
</evidence>
<dbReference type="Pfam" id="PF03466">
    <property type="entry name" value="LysR_substrate"/>
    <property type="match status" value="1"/>
</dbReference>
<evidence type="ECO:0000256" key="1">
    <source>
        <dbReference type="ARBA" id="ARBA00009437"/>
    </source>
</evidence>
<dbReference type="PANTHER" id="PTHR30346">
    <property type="entry name" value="TRANSCRIPTIONAL DUAL REGULATOR HCAR-RELATED"/>
    <property type="match status" value="1"/>
</dbReference>
<evidence type="ECO:0000256" key="3">
    <source>
        <dbReference type="ARBA" id="ARBA00023125"/>
    </source>
</evidence>
<keyword evidence="2" id="KW-0805">Transcription regulation</keyword>
<dbReference type="SUPFAM" id="SSF53850">
    <property type="entry name" value="Periplasmic binding protein-like II"/>
    <property type="match status" value="1"/>
</dbReference>
<dbReference type="InterPro" id="IPR036388">
    <property type="entry name" value="WH-like_DNA-bd_sf"/>
</dbReference>
<dbReference type="RefSeq" id="WP_210032143.1">
    <property type="nucleotide sequence ID" value="NZ_JAGINU010000001.1"/>
</dbReference>
<gene>
    <name evidence="6" type="ORF">JOF36_005405</name>
</gene>
<evidence type="ECO:0000256" key="4">
    <source>
        <dbReference type="ARBA" id="ARBA00023163"/>
    </source>
</evidence>
<evidence type="ECO:0000313" key="6">
    <source>
        <dbReference type="EMBL" id="MBP2369709.1"/>
    </source>
</evidence>
<dbReference type="SUPFAM" id="SSF46785">
    <property type="entry name" value="Winged helix' DNA-binding domain"/>
    <property type="match status" value="1"/>
</dbReference>
<dbReference type="InterPro" id="IPR005119">
    <property type="entry name" value="LysR_subst-bd"/>
</dbReference>
<dbReference type="InterPro" id="IPR000847">
    <property type="entry name" value="LysR_HTH_N"/>
</dbReference>
<keyword evidence="7" id="KW-1185">Reference proteome</keyword>
<dbReference type="GO" id="GO:0003677">
    <property type="term" value="F:DNA binding"/>
    <property type="evidence" value="ECO:0007669"/>
    <property type="project" value="UniProtKB-KW"/>
</dbReference>